<reference evidence="2 3" key="1">
    <citation type="submission" date="2020-06" db="EMBL/GenBank/DDBJ databases">
        <title>NJ-3-1, isolated from saline soil.</title>
        <authorList>
            <person name="Cui H.L."/>
            <person name="Shi X."/>
        </authorList>
    </citation>
    <scope>NUCLEOTIDE SEQUENCE [LARGE SCALE GENOMIC DNA]</scope>
    <source>
        <strain evidence="2 3">NJ-3-1</strain>
    </source>
</reference>
<name>A0A7D5QEJ6_9EURY</name>
<evidence type="ECO:0000313" key="2">
    <source>
        <dbReference type="EMBL" id="QLG62921.1"/>
    </source>
</evidence>
<keyword evidence="1" id="KW-1133">Transmembrane helix</keyword>
<dbReference type="OrthoDB" id="342665at2157"/>
<feature type="transmembrane region" description="Helical" evidence="1">
    <location>
        <begin position="85"/>
        <end position="108"/>
    </location>
</feature>
<accession>A0A7D5QEJ6</accession>
<dbReference type="GeneID" id="56038744"/>
<keyword evidence="1" id="KW-0812">Transmembrane</keyword>
<dbReference type="KEGG" id="halu:HUG12_14755"/>
<gene>
    <name evidence="2" type="ORF">HUG12_14755</name>
</gene>
<feature type="transmembrane region" description="Helical" evidence="1">
    <location>
        <begin position="54"/>
        <end position="73"/>
    </location>
</feature>
<dbReference type="AlphaFoldDB" id="A0A7D5QEJ6"/>
<evidence type="ECO:0000256" key="1">
    <source>
        <dbReference type="SAM" id="Phobius"/>
    </source>
</evidence>
<evidence type="ECO:0000313" key="3">
    <source>
        <dbReference type="Proteomes" id="UP000509626"/>
    </source>
</evidence>
<keyword evidence="3" id="KW-1185">Reference proteome</keyword>
<feature type="transmembrane region" description="Helical" evidence="1">
    <location>
        <begin position="128"/>
        <end position="149"/>
    </location>
</feature>
<keyword evidence="1" id="KW-0472">Membrane</keyword>
<dbReference type="RefSeq" id="WP_179269506.1">
    <property type="nucleotide sequence ID" value="NZ_CP058579.1"/>
</dbReference>
<feature type="transmembrane region" description="Helical" evidence="1">
    <location>
        <begin position="27"/>
        <end position="48"/>
    </location>
</feature>
<sequence length="154" mass="15918">MSSSVSTLRSTVASPARASQGSPRERLVVVLHVGVLTGLLASMAHYVTLHAELAPGWVASAPAFALVVVSGVLTKLLAQQMRTSAAAVLVACLAGLGFSVGFEISPYYLLGIDTIGGYAVVRPVGRAVLAFVGEQFPLQFLGYVLGVVYDGARA</sequence>
<protein>
    <submittedName>
        <fullName evidence="2">Uncharacterized protein</fullName>
    </submittedName>
</protein>
<dbReference type="Proteomes" id="UP000509626">
    <property type="component" value="Chromosome"/>
</dbReference>
<dbReference type="EMBL" id="CP058579">
    <property type="protein sequence ID" value="QLG62921.1"/>
    <property type="molecule type" value="Genomic_DNA"/>
</dbReference>
<proteinExistence type="predicted"/>
<organism evidence="2 3">
    <name type="scientific">Halorarum salinum</name>
    <dbReference type="NCBI Taxonomy" id="2743089"/>
    <lineage>
        <taxon>Archaea</taxon>
        <taxon>Methanobacteriati</taxon>
        <taxon>Methanobacteriota</taxon>
        <taxon>Stenosarchaea group</taxon>
        <taxon>Halobacteria</taxon>
        <taxon>Halobacteriales</taxon>
        <taxon>Haloferacaceae</taxon>
        <taxon>Halorarum</taxon>
    </lineage>
</organism>